<evidence type="ECO:0000313" key="1">
    <source>
        <dbReference type="EMBL" id="KAK8961081.1"/>
    </source>
</evidence>
<proteinExistence type="predicted"/>
<reference evidence="1 2" key="1">
    <citation type="journal article" date="2022" name="Nat. Plants">
        <title>Genomes of leafy and leafless Platanthera orchids illuminate the evolution of mycoheterotrophy.</title>
        <authorList>
            <person name="Li M.H."/>
            <person name="Liu K.W."/>
            <person name="Li Z."/>
            <person name="Lu H.C."/>
            <person name="Ye Q.L."/>
            <person name="Zhang D."/>
            <person name="Wang J.Y."/>
            <person name="Li Y.F."/>
            <person name="Zhong Z.M."/>
            <person name="Liu X."/>
            <person name="Yu X."/>
            <person name="Liu D.K."/>
            <person name="Tu X.D."/>
            <person name="Liu B."/>
            <person name="Hao Y."/>
            <person name="Liao X.Y."/>
            <person name="Jiang Y.T."/>
            <person name="Sun W.H."/>
            <person name="Chen J."/>
            <person name="Chen Y.Q."/>
            <person name="Ai Y."/>
            <person name="Zhai J.W."/>
            <person name="Wu S.S."/>
            <person name="Zhou Z."/>
            <person name="Hsiao Y.Y."/>
            <person name="Wu W.L."/>
            <person name="Chen Y.Y."/>
            <person name="Lin Y.F."/>
            <person name="Hsu J.L."/>
            <person name="Li C.Y."/>
            <person name="Wang Z.W."/>
            <person name="Zhao X."/>
            <person name="Zhong W.Y."/>
            <person name="Ma X.K."/>
            <person name="Ma L."/>
            <person name="Huang J."/>
            <person name="Chen G.Z."/>
            <person name="Huang M.Z."/>
            <person name="Huang L."/>
            <person name="Peng D.H."/>
            <person name="Luo Y.B."/>
            <person name="Zou S.Q."/>
            <person name="Chen S.P."/>
            <person name="Lan S."/>
            <person name="Tsai W.C."/>
            <person name="Van de Peer Y."/>
            <person name="Liu Z.J."/>
        </authorList>
    </citation>
    <scope>NUCLEOTIDE SEQUENCE [LARGE SCALE GENOMIC DNA]</scope>
    <source>
        <strain evidence="1">Lor288</strain>
    </source>
</reference>
<organism evidence="1 2">
    <name type="scientific">Platanthera guangdongensis</name>
    <dbReference type="NCBI Taxonomy" id="2320717"/>
    <lineage>
        <taxon>Eukaryota</taxon>
        <taxon>Viridiplantae</taxon>
        <taxon>Streptophyta</taxon>
        <taxon>Embryophyta</taxon>
        <taxon>Tracheophyta</taxon>
        <taxon>Spermatophyta</taxon>
        <taxon>Magnoliopsida</taxon>
        <taxon>Liliopsida</taxon>
        <taxon>Asparagales</taxon>
        <taxon>Orchidaceae</taxon>
        <taxon>Orchidoideae</taxon>
        <taxon>Orchideae</taxon>
        <taxon>Orchidinae</taxon>
        <taxon>Platanthera</taxon>
    </lineage>
</organism>
<gene>
    <name evidence="1" type="ORF">KSP40_PGU001829</name>
</gene>
<dbReference type="Proteomes" id="UP001412067">
    <property type="component" value="Unassembled WGS sequence"/>
</dbReference>
<accession>A0ABR2MAN3</accession>
<dbReference type="EMBL" id="JBBWWR010000010">
    <property type="protein sequence ID" value="KAK8961081.1"/>
    <property type="molecule type" value="Genomic_DNA"/>
</dbReference>
<name>A0ABR2MAN3_9ASPA</name>
<evidence type="ECO:0000313" key="2">
    <source>
        <dbReference type="Proteomes" id="UP001412067"/>
    </source>
</evidence>
<comment type="caution">
    <text evidence="1">The sequence shown here is derived from an EMBL/GenBank/DDBJ whole genome shotgun (WGS) entry which is preliminary data.</text>
</comment>
<protein>
    <submittedName>
        <fullName evidence="1">Uncharacterized protein</fullName>
    </submittedName>
</protein>
<sequence length="57" mass="6431">MEHKPVLPEYLCHVIRQLDNGEGFPQVTVSCSGKKQPDRHASPLCSFNDPSLIHFNL</sequence>
<keyword evidence="2" id="KW-1185">Reference proteome</keyword>